<feature type="chain" id="PRO_5047363067" description="Secreted protein" evidence="2">
    <location>
        <begin position="21"/>
        <end position="206"/>
    </location>
</feature>
<feature type="region of interest" description="Disordered" evidence="1">
    <location>
        <begin position="122"/>
        <end position="206"/>
    </location>
</feature>
<evidence type="ECO:0000256" key="2">
    <source>
        <dbReference type="SAM" id="SignalP"/>
    </source>
</evidence>
<keyword evidence="4" id="KW-1185">Reference proteome</keyword>
<sequence>MKFTLLFSIFIQILLSLINAQGTLKCPSLAPNHHISPIQCEKADGTVVEVDSTNAFNCKLSYMAIRPGTIMPTMHRAHTDPLHHEAEECQLWVLQFSDNGLVQQSCCGAAGEGLVTRLAGKKEDHTAEVPPVQNPPSVQDHVKAQEPLATEDSHQPVQRMVQADNAANDHVTDHEHEDHDEHYEHEDHEEYHDLDHDDLLDDEHLE</sequence>
<reference evidence="3" key="1">
    <citation type="submission" date="2022-09" db="EMBL/GenBank/DDBJ databases">
        <title>Fusarium specimens isolated from Avocado Roots.</title>
        <authorList>
            <person name="Stajich J."/>
            <person name="Roper C."/>
            <person name="Heimlech-Rivalta G."/>
        </authorList>
    </citation>
    <scope>NUCLEOTIDE SEQUENCE</scope>
    <source>
        <strain evidence="3">CF00095</strain>
    </source>
</reference>
<comment type="caution">
    <text evidence="3">The sequence shown here is derived from an EMBL/GenBank/DDBJ whole genome shotgun (WGS) entry which is preliminary data.</text>
</comment>
<feature type="signal peptide" evidence="2">
    <location>
        <begin position="1"/>
        <end position="20"/>
    </location>
</feature>
<gene>
    <name evidence="3" type="ORF">NW768_011146</name>
</gene>
<evidence type="ECO:0000256" key="1">
    <source>
        <dbReference type="SAM" id="MobiDB-lite"/>
    </source>
</evidence>
<protein>
    <recommendedName>
        <fullName evidence="5">Secreted protein</fullName>
    </recommendedName>
</protein>
<accession>A0ABQ8QYI2</accession>
<name>A0ABQ8QYI2_FUSEQ</name>
<organism evidence="3 4">
    <name type="scientific">Fusarium equiseti</name>
    <name type="common">Fusarium scirpi</name>
    <dbReference type="NCBI Taxonomy" id="61235"/>
    <lineage>
        <taxon>Eukaryota</taxon>
        <taxon>Fungi</taxon>
        <taxon>Dikarya</taxon>
        <taxon>Ascomycota</taxon>
        <taxon>Pezizomycotina</taxon>
        <taxon>Sordariomycetes</taxon>
        <taxon>Hypocreomycetidae</taxon>
        <taxon>Hypocreales</taxon>
        <taxon>Nectriaceae</taxon>
        <taxon>Fusarium</taxon>
        <taxon>Fusarium incarnatum-equiseti species complex</taxon>
    </lineage>
</organism>
<feature type="compositionally biased region" description="Basic and acidic residues" evidence="1">
    <location>
        <begin position="170"/>
        <end position="197"/>
    </location>
</feature>
<proteinExistence type="predicted"/>
<dbReference type="EMBL" id="JAOQBH010000026">
    <property type="protein sequence ID" value="KAJ4116173.1"/>
    <property type="molecule type" value="Genomic_DNA"/>
</dbReference>
<evidence type="ECO:0000313" key="3">
    <source>
        <dbReference type="EMBL" id="KAJ4116173.1"/>
    </source>
</evidence>
<dbReference type="Proteomes" id="UP001152024">
    <property type="component" value="Unassembled WGS sequence"/>
</dbReference>
<evidence type="ECO:0000313" key="4">
    <source>
        <dbReference type="Proteomes" id="UP001152024"/>
    </source>
</evidence>
<keyword evidence="2" id="KW-0732">Signal</keyword>
<evidence type="ECO:0008006" key="5">
    <source>
        <dbReference type="Google" id="ProtNLM"/>
    </source>
</evidence>